<dbReference type="PANTHER" id="PTHR43167:SF1">
    <property type="entry name" value="PUTATIVE (AFU_ORTHOLOGUE AFUA_6G01830)-RELATED"/>
    <property type="match status" value="1"/>
</dbReference>
<dbReference type="GO" id="GO:0008171">
    <property type="term" value="F:O-methyltransferase activity"/>
    <property type="evidence" value="ECO:0007669"/>
    <property type="project" value="InterPro"/>
</dbReference>
<dbReference type="RefSeq" id="WP_218150593.1">
    <property type="nucleotide sequence ID" value="NZ_FOGI01000002.1"/>
</dbReference>
<accession>A0A1H9MMM7</accession>
<dbReference type="STRING" id="155974.SAMN04487818_102228"/>
<dbReference type="EMBL" id="FOGI01000002">
    <property type="protein sequence ID" value="SER24707.1"/>
    <property type="molecule type" value="Genomic_DNA"/>
</dbReference>
<evidence type="ECO:0000256" key="3">
    <source>
        <dbReference type="ARBA" id="ARBA00022691"/>
    </source>
</evidence>
<reference evidence="5" key="1">
    <citation type="submission" date="2016-10" db="EMBL/GenBank/DDBJ databases">
        <authorList>
            <person name="Varghese N."/>
            <person name="Submissions S."/>
        </authorList>
    </citation>
    <scope>NUCLEOTIDE SEQUENCE [LARGE SCALE GENOMIC DNA]</scope>
    <source>
        <strain evidence="5">DSM 44260</strain>
    </source>
</reference>
<dbReference type="GO" id="GO:0032259">
    <property type="term" value="P:methylation"/>
    <property type="evidence" value="ECO:0007669"/>
    <property type="project" value="UniProtKB-KW"/>
</dbReference>
<organism evidence="4 5">
    <name type="scientific">Actinokineospora terrae</name>
    <dbReference type="NCBI Taxonomy" id="155974"/>
    <lineage>
        <taxon>Bacteria</taxon>
        <taxon>Bacillati</taxon>
        <taxon>Actinomycetota</taxon>
        <taxon>Actinomycetes</taxon>
        <taxon>Pseudonocardiales</taxon>
        <taxon>Pseudonocardiaceae</taxon>
        <taxon>Actinokineospora</taxon>
    </lineage>
</organism>
<dbReference type="Proteomes" id="UP000199051">
    <property type="component" value="Unassembled WGS sequence"/>
</dbReference>
<evidence type="ECO:0000256" key="2">
    <source>
        <dbReference type="ARBA" id="ARBA00022679"/>
    </source>
</evidence>
<evidence type="ECO:0000313" key="5">
    <source>
        <dbReference type="Proteomes" id="UP000199051"/>
    </source>
</evidence>
<proteinExistence type="predicted"/>
<protein>
    <submittedName>
        <fullName evidence="4">Predicted O-methyltransferase YrrM</fullName>
    </submittedName>
</protein>
<dbReference type="CDD" id="cd02440">
    <property type="entry name" value="AdoMet_MTases"/>
    <property type="match status" value="1"/>
</dbReference>
<dbReference type="PROSITE" id="PS51682">
    <property type="entry name" value="SAM_OMT_I"/>
    <property type="match status" value="1"/>
</dbReference>
<dbReference type="InterPro" id="IPR002935">
    <property type="entry name" value="SAM_O-MeTrfase"/>
</dbReference>
<dbReference type="AlphaFoldDB" id="A0A1H9MMM7"/>
<keyword evidence="2 4" id="KW-0808">Transferase</keyword>
<keyword evidence="5" id="KW-1185">Reference proteome</keyword>
<dbReference type="PANTHER" id="PTHR43167">
    <property type="entry name" value="PUTATIVE (AFU_ORTHOLOGUE AFUA_6G01830)-RELATED"/>
    <property type="match status" value="1"/>
</dbReference>
<keyword evidence="1 4" id="KW-0489">Methyltransferase</keyword>
<evidence type="ECO:0000256" key="1">
    <source>
        <dbReference type="ARBA" id="ARBA00022603"/>
    </source>
</evidence>
<dbReference type="Pfam" id="PF13578">
    <property type="entry name" value="Methyltransf_24"/>
    <property type="match status" value="1"/>
</dbReference>
<dbReference type="SUPFAM" id="SSF53335">
    <property type="entry name" value="S-adenosyl-L-methionine-dependent methyltransferases"/>
    <property type="match status" value="1"/>
</dbReference>
<dbReference type="Gene3D" id="3.40.50.150">
    <property type="entry name" value="Vaccinia Virus protein VP39"/>
    <property type="match status" value="1"/>
</dbReference>
<evidence type="ECO:0000313" key="4">
    <source>
        <dbReference type="EMBL" id="SER24707.1"/>
    </source>
</evidence>
<gene>
    <name evidence="4" type="ORF">SAMN04487818_102228</name>
</gene>
<name>A0A1H9MMM7_9PSEU</name>
<dbReference type="InterPro" id="IPR029063">
    <property type="entry name" value="SAM-dependent_MTases_sf"/>
</dbReference>
<sequence>MLTTLHSDPVVATLTRLLSAEDQQDVVRAFAAAGVDVHGEYPDLGAAELAERTKDVIMSVSREGGELLYLLTRAIQARTVVEFGTSFGISTLYLASAVRDNGGGRVITTELQADKARGAQESFAAAGLSDTIELRLGDARETLKDLPETVDLLLLDGWLHLRQSILELVWPRLRPGALVVVDDIDLHTDLDFAQSFLAHLKDPATGLLTLRLPVHQGVQVCLKLA</sequence>
<keyword evidence="3" id="KW-0949">S-adenosyl-L-methionine</keyword>